<dbReference type="SUPFAM" id="SSF46689">
    <property type="entry name" value="Homeodomain-like"/>
    <property type="match status" value="1"/>
</dbReference>
<dbReference type="Pfam" id="PF00440">
    <property type="entry name" value="TetR_N"/>
    <property type="match status" value="1"/>
</dbReference>
<dbReference type="GeneID" id="69568395"/>
<dbReference type="InterPro" id="IPR001647">
    <property type="entry name" value="HTH_TetR"/>
</dbReference>
<reference evidence="4 7" key="2">
    <citation type="submission" date="2023-03" db="EMBL/GenBank/DDBJ databases">
        <authorList>
            <person name="Shen W."/>
            <person name="Cai J."/>
        </authorList>
    </citation>
    <scope>NUCLEOTIDE SEQUENCE [LARGE SCALE GENOMIC DNA]</scope>
    <source>
        <strain evidence="4 7">Y2</strain>
    </source>
</reference>
<organism evidence="5 6">
    <name type="scientific">Enterococcus avium</name>
    <name type="common">Streptococcus avium</name>
    <dbReference type="NCBI Taxonomy" id="33945"/>
    <lineage>
        <taxon>Bacteria</taxon>
        <taxon>Bacillati</taxon>
        <taxon>Bacillota</taxon>
        <taxon>Bacilli</taxon>
        <taxon>Lactobacillales</taxon>
        <taxon>Enterococcaceae</taxon>
        <taxon>Enterococcus</taxon>
    </lineage>
</organism>
<dbReference type="Proteomes" id="UP000316316">
    <property type="component" value="Unassembled WGS sequence"/>
</dbReference>
<evidence type="ECO:0000313" key="4">
    <source>
        <dbReference type="EMBL" id="MDT2512998.1"/>
    </source>
</evidence>
<dbReference type="PANTHER" id="PTHR30055">
    <property type="entry name" value="HTH-TYPE TRANSCRIPTIONAL REGULATOR RUTR"/>
    <property type="match status" value="1"/>
</dbReference>
<accession>A0A2N8PWE7</accession>
<dbReference type="PROSITE" id="PS50977">
    <property type="entry name" value="HTH_TETR_2"/>
    <property type="match status" value="1"/>
</dbReference>
<evidence type="ECO:0000313" key="5">
    <source>
        <dbReference type="EMBL" id="TRZ33691.1"/>
    </source>
</evidence>
<dbReference type="GO" id="GO:0003700">
    <property type="term" value="F:DNA-binding transcription factor activity"/>
    <property type="evidence" value="ECO:0007669"/>
    <property type="project" value="TreeGrafter"/>
</dbReference>
<evidence type="ECO:0000256" key="2">
    <source>
        <dbReference type="PROSITE-ProRule" id="PRU00335"/>
    </source>
</evidence>
<feature type="domain" description="HTH tetR-type" evidence="3">
    <location>
        <begin position="2"/>
        <end position="62"/>
    </location>
</feature>
<dbReference type="PRINTS" id="PR00455">
    <property type="entry name" value="HTHTETR"/>
</dbReference>
<dbReference type="EMBL" id="PDXQ01000001">
    <property type="protein sequence ID" value="TRZ33691.1"/>
    <property type="molecule type" value="Genomic_DNA"/>
</dbReference>
<protein>
    <submittedName>
        <fullName evidence="5">TetR/AcrR family transcriptional regulator</fullName>
    </submittedName>
</protein>
<sequence>MKNTRSNIMAATRKLIVEKGYSDMTTKDVAKEAQVNEVTLFRQFGSKKELLLTTLKEAEWIPSVNKEIYDQFQWDLTSDLHLMMEAYLTQVTPEIVRFSLGLRAQEIYQETMPYIEKIPTAFIQTLEDYLIRMKSKKQVKIHDPKKSAEIIFSSMIGFAFLHAYSSSDQYEKEVEIFISDAIDQFINGLI</sequence>
<name>A0A2N8PWE7_ENTAV</name>
<evidence type="ECO:0000313" key="7">
    <source>
        <dbReference type="Proteomes" id="UP001264335"/>
    </source>
</evidence>
<dbReference type="EMBL" id="JARPWY010000003">
    <property type="protein sequence ID" value="MDT2512998.1"/>
    <property type="molecule type" value="Genomic_DNA"/>
</dbReference>
<dbReference type="GO" id="GO:0000976">
    <property type="term" value="F:transcription cis-regulatory region binding"/>
    <property type="evidence" value="ECO:0007669"/>
    <property type="project" value="TreeGrafter"/>
</dbReference>
<proteinExistence type="predicted"/>
<dbReference type="RefSeq" id="WP_049220802.1">
    <property type="nucleotide sequence ID" value="NZ_CABGUH010000016.1"/>
</dbReference>
<keyword evidence="1 2" id="KW-0238">DNA-binding</keyword>
<gene>
    <name evidence="5" type="ORF">AUF17_06195</name>
    <name evidence="4" type="ORF">P7D79_02005</name>
</gene>
<evidence type="ECO:0000256" key="1">
    <source>
        <dbReference type="ARBA" id="ARBA00023125"/>
    </source>
</evidence>
<dbReference type="Gene3D" id="1.10.357.10">
    <property type="entry name" value="Tetracycline Repressor, domain 2"/>
    <property type="match status" value="1"/>
</dbReference>
<dbReference type="InterPro" id="IPR009057">
    <property type="entry name" value="Homeodomain-like_sf"/>
</dbReference>
<comment type="caution">
    <text evidence="5">The sequence shown here is derived from an EMBL/GenBank/DDBJ whole genome shotgun (WGS) entry which is preliminary data.</text>
</comment>
<dbReference type="PANTHER" id="PTHR30055:SF226">
    <property type="entry name" value="HTH-TYPE TRANSCRIPTIONAL REGULATOR PKSA"/>
    <property type="match status" value="1"/>
</dbReference>
<dbReference type="Proteomes" id="UP001264335">
    <property type="component" value="Unassembled WGS sequence"/>
</dbReference>
<dbReference type="InterPro" id="IPR050109">
    <property type="entry name" value="HTH-type_TetR-like_transc_reg"/>
</dbReference>
<evidence type="ECO:0000313" key="6">
    <source>
        <dbReference type="Proteomes" id="UP000316316"/>
    </source>
</evidence>
<evidence type="ECO:0000259" key="3">
    <source>
        <dbReference type="PROSITE" id="PS50977"/>
    </source>
</evidence>
<reference evidence="5 6" key="1">
    <citation type="submission" date="2017-10" db="EMBL/GenBank/DDBJ databases">
        <title>FDA dAtabase for Regulatory Grade micrObial Sequences (FDA-ARGOS): Supporting development and validation of Infectious Disease Dx tests.</title>
        <authorList>
            <person name="Campos J."/>
            <person name="Goldberg B."/>
            <person name="Tallon L.J."/>
            <person name="Sadzewicz L."/>
            <person name="Sengamalay N."/>
            <person name="Ott S."/>
            <person name="Godinez A."/>
            <person name="Nagaraj S."/>
            <person name="Vyas G."/>
            <person name="Aluvathingal J."/>
            <person name="Nadendla S."/>
            <person name="Geyer C."/>
            <person name="Nandy P."/>
            <person name="Hobson J."/>
            <person name="Sichtig H."/>
        </authorList>
    </citation>
    <scope>NUCLEOTIDE SEQUENCE [LARGE SCALE GENOMIC DNA]</scope>
    <source>
        <strain evidence="5 6">FDAARGOS_185</strain>
    </source>
</reference>
<feature type="DNA-binding region" description="H-T-H motif" evidence="2">
    <location>
        <begin position="25"/>
        <end position="44"/>
    </location>
</feature>
<dbReference type="AlphaFoldDB" id="A0A2N8PWE7"/>